<dbReference type="Gene3D" id="3.30.420.240">
    <property type="match status" value="1"/>
</dbReference>
<comment type="caution">
    <text evidence="2">The sequence shown here is derived from an EMBL/GenBank/DDBJ whole genome shotgun (WGS) entry which is preliminary data.</text>
</comment>
<dbReference type="EMBL" id="WPIN01000015">
    <property type="protein sequence ID" value="MVM34408.1"/>
    <property type="molecule type" value="Genomic_DNA"/>
</dbReference>
<dbReference type="InterPro" id="IPR027417">
    <property type="entry name" value="P-loop_NTPase"/>
</dbReference>
<reference evidence="2 3" key="1">
    <citation type="submission" date="2019-12" db="EMBL/GenBank/DDBJ databases">
        <title>Spirosoma sp. HMF4905 genome sequencing and assembly.</title>
        <authorList>
            <person name="Kang H."/>
            <person name="Cha I."/>
            <person name="Kim H."/>
            <person name="Joh K."/>
        </authorList>
    </citation>
    <scope>NUCLEOTIDE SEQUENCE [LARGE SCALE GENOMIC DNA]</scope>
    <source>
        <strain evidence="2 3">HMF4905</strain>
    </source>
</reference>
<evidence type="ECO:0000313" key="3">
    <source>
        <dbReference type="Proteomes" id="UP000436006"/>
    </source>
</evidence>
<sequence>MTAKQDIALDYLLDDHTTEVLFGGGAGGGKSAFGCLWLIQCSNAYPGTRWLMGRSELKILKETTLNTFFEICGRLGIRSGLHYNFNQQSGVIKWKNGSEILLKDLKLYPSDPNFDSLGSLEITGAFIDECNQIVEKAWNIVKSRIRYKLDLFGLIPKMLGSCNPAKNFVYSRFFKPNRENKMPIDRAFVQSLVTDNPHISEHYVKNLQTLDRASKERLFNGNWEYDDDPSALIAFDAIVELWRTSPDKKGNFITCDVARYGSDHTIIAVWADWHIIEWYTIPKSSITDVADKIKVLMKLHNILARNVVADEDGVGGGVVDILKCRGFVNNAKPMEERVPTLGMQTPNYSNLKSQCYFRIADRINRHVVSIDPDCMTLEQRERLVEDLEQVKQKDMDKDGKKMVVPKDQVKEILGRSPDSSDTLMMREYFELKPAKTWVVA</sequence>
<organism evidence="2 3">
    <name type="scientific">Spirosoma arboris</name>
    <dbReference type="NCBI Taxonomy" id="2682092"/>
    <lineage>
        <taxon>Bacteria</taxon>
        <taxon>Pseudomonadati</taxon>
        <taxon>Bacteroidota</taxon>
        <taxon>Cytophagia</taxon>
        <taxon>Cytophagales</taxon>
        <taxon>Cytophagaceae</taxon>
        <taxon>Spirosoma</taxon>
    </lineage>
</organism>
<dbReference type="AlphaFoldDB" id="A0A7K1SKX8"/>
<keyword evidence="3" id="KW-1185">Reference proteome</keyword>
<evidence type="ECO:0000259" key="1">
    <source>
        <dbReference type="Pfam" id="PF04466"/>
    </source>
</evidence>
<dbReference type="Pfam" id="PF04466">
    <property type="entry name" value="Terminase_3"/>
    <property type="match status" value="1"/>
</dbReference>
<protein>
    <recommendedName>
        <fullName evidence="1">Phage terminase large subunit N-terminal domain-containing protein</fullName>
    </recommendedName>
</protein>
<accession>A0A7K1SKX8</accession>
<dbReference type="InterPro" id="IPR035412">
    <property type="entry name" value="Terminase_L_N"/>
</dbReference>
<dbReference type="Gene3D" id="3.40.50.300">
    <property type="entry name" value="P-loop containing nucleotide triphosphate hydrolases"/>
    <property type="match status" value="1"/>
</dbReference>
<name>A0A7K1SKX8_9BACT</name>
<gene>
    <name evidence="2" type="ORF">GO755_30530</name>
</gene>
<feature type="domain" description="Phage terminase large subunit N-terminal" evidence="1">
    <location>
        <begin position="16"/>
        <end position="214"/>
    </location>
</feature>
<evidence type="ECO:0000313" key="2">
    <source>
        <dbReference type="EMBL" id="MVM34408.1"/>
    </source>
</evidence>
<dbReference type="Proteomes" id="UP000436006">
    <property type="component" value="Unassembled WGS sequence"/>
</dbReference>
<proteinExistence type="predicted"/>